<evidence type="ECO:0000256" key="2">
    <source>
        <dbReference type="ARBA" id="ARBA00022801"/>
    </source>
</evidence>
<dbReference type="EMBL" id="AWQQ01000056">
    <property type="protein sequence ID" value="PHJ38049.1"/>
    <property type="molecule type" value="Genomic_DNA"/>
</dbReference>
<proteinExistence type="inferred from homology"/>
<dbReference type="PANTHER" id="PTHR11472">
    <property type="entry name" value="DNA REPAIR DEAD HELICASE RAD3/XP-D SUBFAMILY MEMBER"/>
    <property type="match status" value="1"/>
</dbReference>
<keyword evidence="2" id="KW-0378">Hydrolase</keyword>
<feature type="domain" description="Helicase C-terminal" evidence="6">
    <location>
        <begin position="466"/>
        <end position="643"/>
    </location>
</feature>
<dbReference type="InterPro" id="IPR045028">
    <property type="entry name" value="DinG/Rad3-like"/>
</dbReference>
<keyword evidence="1" id="KW-0547">Nucleotide-binding</keyword>
<evidence type="ECO:0000259" key="5">
    <source>
        <dbReference type="PROSITE" id="PS51193"/>
    </source>
</evidence>
<dbReference type="SMART" id="SM00491">
    <property type="entry name" value="HELICc2"/>
    <property type="match status" value="1"/>
</dbReference>
<feature type="domain" description="Helicase ATP-binding" evidence="5">
    <location>
        <begin position="15"/>
        <end position="319"/>
    </location>
</feature>
<dbReference type="InterPro" id="IPR001650">
    <property type="entry name" value="Helicase_C-like"/>
</dbReference>
<gene>
    <name evidence="7" type="ORF">P378_11955</name>
</gene>
<evidence type="ECO:0000313" key="7">
    <source>
        <dbReference type="EMBL" id="PHJ38049.1"/>
    </source>
</evidence>
<evidence type="ECO:0000313" key="8">
    <source>
        <dbReference type="Proteomes" id="UP000222564"/>
    </source>
</evidence>
<dbReference type="Gene3D" id="3.40.50.300">
    <property type="entry name" value="P-loop containing nucleotide triphosphate hydrolases"/>
    <property type="match status" value="2"/>
</dbReference>
<dbReference type="RefSeq" id="WP_099083241.1">
    <property type="nucleotide sequence ID" value="NZ_AWQQ01000056.1"/>
</dbReference>
<dbReference type="PROSITE" id="PS00690">
    <property type="entry name" value="DEAH_ATP_HELICASE"/>
    <property type="match status" value="1"/>
</dbReference>
<sequence length="804" mass="92954">MNERLESVLTFFEKTLPSYYNSKEIRNSQVQMAVNIAGILSSNSDYRSILIDAPVGTGKTFAVLVPSIYNVKKEQSKKIISERVIYATASLNLQAQLRNEELSILQKLGCLNSFLIAKGQTHYICPKRLQQISISPMKKRHLEDFCNNALEGERTEFERKYYPLDDKTWSKINLESQSKCKHCDLEWACPTREHRNKFNDMRHQVVVTNHNQLIQSVLNVLDYRAPIIDFNRAGIVIIDEAHEFEDACLSQIAQQVTFNSIIKWAKETMYEYKIKSAVRVLKNSTDRIRRKLDTSSGRHKLGLTEKEALKEIQKILEEYQSRQLAYQAKKLFKNIEDYDEIERVQVVIKNALNEVEYTSWINIDENKNDSIVVVTKKFKSEINKIINELSRKNKLIFTSGTLAVKGSFDHLYHSWKGKPPSSTTSILTTVFNYSEQAIVYLPKHIPDSPGLTSPMFKQYCDAIGDEIYELIKITNGRTLILATSHKQMEMLYNYLQPKLSLLNIKFLKQGQKSVELLSEDFKQDETSVLIGTGSFFTGLSVKGKSLISVILCKLPFPPKDDPFLDLLAGGDDYNDRMEYVDIPRMLIKLLQAGGRLIRSIKDFGCFTILDPRVHDKKKGYATQVIENLKQQKYRITTERDEVKKFIELRMNMKKYPSYPKYKRDKLSIPESLQRDEYQGIVVNLSSSQDKFSVQVPSNGNSVFTPKQLAFYREIRLKLGMNDKLLKTIKDPFGMLKHLYQLAIKKEFPIDVLDTFPYESEEQRQNFQRKIKDNNSPSKVVSYILSPKEIKELEKNWAKPKTGIK</sequence>
<dbReference type="InterPro" id="IPR014013">
    <property type="entry name" value="Helic_SF1/SF2_ATP-bd_DinG/Rad3"/>
</dbReference>
<dbReference type="AlphaFoldDB" id="A0A2C6MA48"/>
<evidence type="ECO:0000256" key="3">
    <source>
        <dbReference type="ARBA" id="ARBA00022840"/>
    </source>
</evidence>
<dbReference type="PROSITE" id="PS51194">
    <property type="entry name" value="HELICASE_CTER"/>
    <property type="match status" value="1"/>
</dbReference>
<organism evidence="7 8">
    <name type="scientific">Desulforamulus profundi</name>
    <dbReference type="NCBI Taxonomy" id="1383067"/>
    <lineage>
        <taxon>Bacteria</taxon>
        <taxon>Bacillati</taxon>
        <taxon>Bacillota</taxon>
        <taxon>Clostridia</taxon>
        <taxon>Eubacteriales</taxon>
        <taxon>Peptococcaceae</taxon>
        <taxon>Desulforamulus</taxon>
    </lineage>
</organism>
<dbReference type="InterPro" id="IPR006555">
    <property type="entry name" value="ATP-dep_Helicase_C"/>
</dbReference>
<evidence type="ECO:0008006" key="9">
    <source>
        <dbReference type="Google" id="ProtNLM"/>
    </source>
</evidence>
<protein>
    <recommendedName>
        <fullName evidence="9">Helicase ATP-binding domain-containing protein</fullName>
    </recommendedName>
</protein>
<accession>A0A2C6MA48</accession>
<dbReference type="GO" id="GO:0005524">
    <property type="term" value="F:ATP binding"/>
    <property type="evidence" value="ECO:0007669"/>
    <property type="project" value="UniProtKB-KW"/>
</dbReference>
<dbReference type="SUPFAM" id="SSF52540">
    <property type="entry name" value="P-loop containing nucleoside triphosphate hydrolases"/>
    <property type="match status" value="1"/>
</dbReference>
<dbReference type="InterPro" id="IPR002464">
    <property type="entry name" value="DNA/RNA_helicase_DEAH_CS"/>
</dbReference>
<name>A0A2C6MA48_9FIRM</name>
<keyword evidence="8" id="KW-1185">Reference proteome</keyword>
<keyword evidence="3" id="KW-0067">ATP-binding</keyword>
<comment type="caution">
    <text evidence="7">The sequence shown here is derived from an EMBL/GenBank/DDBJ whole genome shotgun (WGS) entry which is preliminary data.</text>
</comment>
<evidence type="ECO:0000256" key="4">
    <source>
        <dbReference type="ARBA" id="ARBA00038058"/>
    </source>
</evidence>
<dbReference type="OrthoDB" id="9803913at2"/>
<comment type="similarity">
    <text evidence="4">Belongs to the helicase family. DinG subfamily.</text>
</comment>
<dbReference type="Pfam" id="PF13307">
    <property type="entry name" value="Helicase_C_2"/>
    <property type="match status" value="1"/>
</dbReference>
<dbReference type="InterPro" id="IPR027417">
    <property type="entry name" value="P-loop_NTPase"/>
</dbReference>
<evidence type="ECO:0000256" key="1">
    <source>
        <dbReference type="ARBA" id="ARBA00022741"/>
    </source>
</evidence>
<dbReference type="GO" id="GO:0003678">
    <property type="term" value="F:DNA helicase activity"/>
    <property type="evidence" value="ECO:0007669"/>
    <property type="project" value="TreeGrafter"/>
</dbReference>
<evidence type="ECO:0000259" key="6">
    <source>
        <dbReference type="PROSITE" id="PS51194"/>
    </source>
</evidence>
<dbReference type="PANTHER" id="PTHR11472:SF34">
    <property type="entry name" value="REGULATOR OF TELOMERE ELONGATION HELICASE 1"/>
    <property type="match status" value="1"/>
</dbReference>
<dbReference type="GO" id="GO:0006139">
    <property type="term" value="P:nucleobase-containing compound metabolic process"/>
    <property type="evidence" value="ECO:0007669"/>
    <property type="project" value="InterPro"/>
</dbReference>
<reference evidence="7 8" key="1">
    <citation type="submission" date="2013-09" db="EMBL/GenBank/DDBJ databases">
        <title>Biodegradation of hydrocarbons in the deep terrestrial subsurface : characterization of a microbial consortium composed of two Desulfotomaculum species originating from a deep geological formation.</title>
        <authorList>
            <person name="Aullo T."/>
            <person name="Berlendis S."/>
            <person name="Lascourreges J.-F."/>
            <person name="Dessort D."/>
            <person name="Saint-Laurent S."/>
            <person name="Schraauwers B."/>
            <person name="Mas J."/>
            <person name="Magot M."/>
            <person name="Ranchou-Peyruse A."/>
        </authorList>
    </citation>
    <scope>NUCLEOTIDE SEQUENCE [LARGE SCALE GENOMIC DNA]</scope>
    <source>
        <strain evidence="7 8">Bs107</strain>
    </source>
</reference>
<dbReference type="PROSITE" id="PS51193">
    <property type="entry name" value="HELICASE_ATP_BIND_2"/>
    <property type="match status" value="1"/>
</dbReference>
<dbReference type="GO" id="GO:0016818">
    <property type="term" value="F:hydrolase activity, acting on acid anhydrides, in phosphorus-containing anhydrides"/>
    <property type="evidence" value="ECO:0007669"/>
    <property type="project" value="InterPro"/>
</dbReference>
<dbReference type="Proteomes" id="UP000222564">
    <property type="component" value="Unassembled WGS sequence"/>
</dbReference>
<dbReference type="GO" id="GO:0003676">
    <property type="term" value="F:nucleic acid binding"/>
    <property type="evidence" value="ECO:0007669"/>
    <property type="project" value="InterPro"/>
</dbReference>